<dbReference type="InterPro" id="IPR005702">
    <property type="entry name" value="Wzc-like_C"/>
</dbReference>
<comment type="similarity">
    <text evidence="1">Belongs to the CpsD/CapB family.</text>
</comment>
<keyword evidence="3" id="KW-0808">Transferase</keyword>
<keyword evidence="6" id="KW-0067">ATP-binding</keyword>
<evidence type="ECO:0000256" key="2">
    <source>
        <dbReference type="ARBA" id="ARBA00011903"/>
    </source>
</evidence>
<dbReference type="GO" id="GO:0005886">
    <property type="term" value="C:plasma membrane"/>
    <property type="evidence" value="ECO:0007669"/>
    <property type="project" value="TreeGrafter"/>
</dbReference>
<dbReference type="GO" id="GO:0042802">
    <property type="term" value="F:identical protein binding"/>
    <property type="evidence" value="ECO:0007669"/>
    <property type="project" value="UniProtKB-ARBA"/>
</dbReference>
<dbReference type="EMBL" id="JNFA01000004">
    <property type="protein sequence ID" value="KGL43680.1"/>
    <property type="molecule type" value="Genomic_DNA"/>
</dbReference>
<dbReference type="InterPro" id="IPR050445">
    <property type="entry name" value="Bact_polysacc_biosynth/exp"/>
</dbReference>
<reference evidence="10 11" key="1">
    <citation type="submission" date="2014-05" db="EMBL/GenBank/DDBJ databases">
        <title>Novel Listeriaceae from food processing environments.</title>
        <authorList>
            <person name="den Bakker H.C."/>
        </authorList>
    </citation>
    <scope>NUCLEOTIDE SEQUENCE [LARGE SCALE GENOMIC DNA]</scope>
    <source>
        <strain evidence="10 11">FSL A5-0281</strain>
    </source>
</reference>
<dbReference type="EC" id="2.7.10.2" evidence="2"/>
<evidence type="ECO:0000256" key="7">
    <source>
        <dbReference type="ARBA" id="ARBA00023137"/>
    </source>
</evidence>
<dbReference type="Gene3D" id="3.40.50.300">
    <property type="entry name" value="P-loop containing nucleotide triphosphate hydrolases"/>
    <property type="match status" value="1"/>
</dbReference>
<evidence type="ECO:0000256" key="8">
    <source>
        <dbReference type="ARBA" id="ARBA00051245"/>
    </source>
</evidence>
<evidence type="ECO:0000259" key="9">
    <source>
        <dbReference type="Pfam" id="PF13614"/>
    </source>
</evidence>
<evidence type="ECO:0000256" key="1">
    <source>
        <dbReference type="ARBA" id="ARBA00007316"/>
    </source>
</evidence>
<accession>A0A099WHQ4</accession>
<dbReference type="CDD" id="cd05387">
    <property type="entry name" value="BY-kinase"/>
    <property type="match status" value="1"/>
</dbReference>
<dbReference type="SUPFAM" id="SSF52540">
    <property type="entry name" value="P-loop containing nucleoside triphosphate hydrolases"/>
    <property type="match status" value="1"/>
</dbReference>
<evidence type="ECO:0000256" key="5">
    <source>
        <dbReference type="ARBA" id="ARBA00022777"/>
    </source>
</evidence>
<dbReference type="RefSeq" id="WP_036083739.1">
    <property type="nucleotide sequence ID" value="NZ_CBCSHQ010000006.1"/>
</dbReference>
<dbReference type="PANTHER" id="PTHR32309:SF13">
    <property type="entry name" value="FERRIC ENTEROBACTIN TRANSPORT PROTEIN FEPE"/>
    <property type="match status" value="1"/>
</dbReference>
<dbReference type="AlphaFoldDB" id="A0A099WHQ4"/>
<dbReference type="GeneID" id="58716225"/>
<proteinExistence type="inferred from homology"/>
<dbReference type="InterPro" id="IPR027417">
    <property type="entry name" value="P-loop_NTPase"/>
</dbReference>
<evidence type="ECO:0000313" key="10">
    <source>
        <dbReference type="EMBL" id="KGL43680.1"/>
    </source>
</evidence>
<dbReference type="eggNOG" id="COG0489">
    <property type="taxonomic scope" value="Bacteria"/>
</dbReference>
<dbReference type="Proteomes" id="UP000029844">
    <property type="component" value="Unassembled WGS sequence"/>
</dbReference>
<protein>
    <recommendedName>
        <fullName evidence="2">non-specific protein-tyrosine kinase</fullName>
        <ecNumber evidence="2">2.7.10.2</ecNumber>
    </recommendedName>
</protein>
<comment type="catalytic activity">
    <reaction evidence="8">
        <text>L-tyrosyl-[protein] + ATP = O-phospho-L-tyrosyl-[protein] + ADP + H(+)</text>
        <dbReference type="Rhea" id="RHEA:10596"/>
        <dbReference type="Rhea" id="RHEA-COMP:10136"/>
        <dbReference type="Rhea" id="RHEA-COMP:20101"/>
        <dbReference type="ChEBI" id="CHEBI:15378"/>
        <dbReference type="ChEBI" id="CHEBI:30616"/>
        <dbReference type="ChEBI" id="CHEBI:46858"/>
        <dbReference type="ChEBI" id="CHEBI:61978"/>
        <dbReference type="ChEBI" id="CHEBI:456216"/>
        <dbReference type="EC" id="2.7.10.2"/>
    </reaction>
</comment>
<evidence type="ECO:0000256" key="4">
    <source>
        <dbReference type="ARBA" id="ARBA00022741"/>
    </source>
</evidence>
<keyword evidence="7" id="KW-0829">Tyrosine-protein kinase</keyword>
<evidence type="ECO:0000256" key="6">
    <source>
        <dbReference type="ARBA" id="ARBA00022840"/>
    </source>
</evidence>
<evidence type="ECO:0000256" key="3">
    <source>
        <dbReference type="ARBA" id="ARBA00022679"/>
    </source>
</evidence>
<feature type="domain" description="AAA" evidence="9">
    <location>
        <begin position="53"/>
        <end position="168"/>
    </location>
</feature>
<organism evidence="10 11">
    <name type="scientific">Listeria booriae</name>
    <dbReference type="NCBI Taxonomy" id="1552123"/>
    <lineage>
        <taxon>Bacteria</taxon>
        <taxon>Bacillati</taxon>
        <taxon>Bacillota</taxon>
        <taxon>Bacilli</taxon>
        <taxon>Bacillales</taxon>
        <taxon>Listeriaceae</taxon>
        <taxon>Listeria</taxon>
    </lineage>
</organism>
<dbReference type="PANTHER" id="PTHR32309">
    <property type="entry name" value="TYROSINE-PROTEIN KINASE"/>
    <property type="match status" value="1"/>
</dbReference>
<dbReference type="OrthoDB" id="9794577at2"/>
<gene>
    <name evidence="10" type="ORF">EP57_02070</name>
</gene>
<dbReference type="InterPro" id="IPR025669">
    <property type="entry name" value="AAA_dom"/>
</dbReference>
<keyword evidence="5" id="KW-0418">Kinase</keyword>
<dbReference type="FunFam" id="3.40.50.300:FF:000527">
    <property type="entry name" value="Tyrosine-protein kinase etk"/>
    <property type="match status" value="1"/>
</dbReference>
<sequence>MNKQDFSKRKLIAATNPSSPIAEQFKTLRAGIHFSSVDKDYQTILVTSPEPESGKSTVSANLAICYAKQGKKTLLIDADMRKPTSHRTFGIHYNVGLSHLLADSGIELEDVCHQTEIDNLMVLTSGALVPNPNELLASKKMEQLIQQFAEQFDQIIIDTPPILASSDALVLTPYVEGAIVVLRSEKTLKDRAKTAVKLLQKTHVPIIGTVLNRVKNHSNSYYYYQ</sequence>
<evidence type="ECO:0000313" key="11">
    <source>
        <dbReference type="Proteomes" id="UP000029844"/>
    </source>
</evidence>
<keyword evidence="11" id="KW-1185">Reference proteome</keyword>
<comment type="caution">
    <text evidence="10">The sequence shown here is derived from an EMBL/GenBank/DDBJ whole genome shotgun (WGS) entry which is preliminary data.</text>
</comment>
<dbReference type="NCBIfam" id="TIGR01007">
    <property type="entry name" value="eps_fam"/>
    <property type="match status" value="1"/>
</dbReference>
<dbReference type="GO" id="GO:0004715">
    <property type="term" value="F:non-membrane spanning protein tyrosine kinase activity"/>
    <property type="evidence" value="ECO:0007669"/>
    <property type="project" value="UniProtKB-EC"/>
</dbReference>
<dbReference type="Pfam" id="PF13614">
    <property type="entry name" value="AAA_31"/>
    <property type="match status" value="1"/>
</dbReference>
<dbReference type="STRING" id="1552123.EP57_02070"/>
<dbReference type="GO" id="GO:0005524">
    <property type="term" value="F:ATP binding"/>
    <property type="evidence" value="ECO:0007669"/>
    <property type="project" value="UniProtKB-KW"/>
</dbReference>
<keyword evidence="4" id="KW-0547">Nucleotide-binding</keyword>
<name>A0A099WHQ4_9LIST</name>